<feature type="non-terminal residue" evidence="5">
    <location>
        <position position="1"/>
    </location>
</feature>
<keyword evidence="6" id="KW-1185">Reference proteome</keyword>
<dbReference type="Pfam" id="PF00248">
    <property type="entry name" value="Aldo_ket_red"/>
    <property type="match status" value="1"/>
</dbReference>
<evidence type="ECO:0000313" key="5">
    <source>
        <dbReference type="EMBL" id="KOB64579.1"/>
    </source>
</evidence>
<organism evidence="5 6">
    <name type="scientific">Operophtera brumata</name>
    <name type="common">Winter moth</name>
    <name type="synonym">Phalaena brumata</name>
    <dbReference type="NCBI Taxonomy" id="104452"/>
    <lineage>
        <taxon>Eukaryota</taxon>
        <taxon>Metazoa</taxon>
        <taxon>Ecdysozoa</taxon>
        <taxon>Arthropoda</taxon>
        <taxon>Hexapoda</taxon>
        <taxon>Insecta</taxon>
        <taxon>Pterygota</taxon>
        <taxon>Neoptera</taxon>
        <taxon>Endopterygota</taxon>
        <taxon>Lepidoptera</taxon>
        <taxon>Glossata</taxon>
        <taxon>Ditrysia</taxon>
        <taxon>Geometroidea</taxon>
        <taxon>Geometridae</taxon>
        <taxon>Larentiinae</taxon>
        <taxon>Operophtera</taxon>
    </lineage>
</organism>
<accession>A0A0L7KNM6</accession>
<dbReference type="STRING" id="104452.A0A0L7KNM6"/>
<dbReference type="GO" id="GO:0016616">
    <property type="term" value="F:oxidoreductase activity, acting on the CH-OH group of donors, NAD or NADP as acceptor"/>
    <property type="evidence" value="ECO:0007669"/>
    <property type="project" value="UniProtKB-ARBA"/>
</dbReference>
<gene>
    <name evidence="5" type="ORF">OBRU01_21790</name>
</gene>
<sequence length="218" mass="24456">DTAHVYRVEPEVGQVINQKIREGVIKRGDIFVTTKAVLAKGLTKGIGVSNFTLDQMKRLLANCKVPPAINQIEINLNLGQTELVEYCQANHVLVTAYTPLGTMIESRAVADSPEPKLNNPTMVAIAKKHGKTVSQVTFRYLYQRGLAMIPKTITKARVLENASIFDFQLDAADVATLAKFDVGYRTLRLVYYQDMENYPFDKIPGKVDVPLSMRRWKN</sequence>
<keyword evidence="3" id="KW-0560">Oxidoreductase</keyword>
<comment type="caution">
    <text evidence="5">The sequence shown here is derived from an EMBL/GenBank/DDBJ whole genome shotgun (WGS) entry which is preliminary data.</text>
</comment>
<dbReference type="PANTHER" id="PTHR43827">
    <property type="entry name" value="2,5-DIKETO-D-GLUCONIC ACID REDUCTASE"/>
    <property type="match status" value="1"/>
</dbReference>
<protein>
    <recommendedName>
        <fullName evidence="4">NADP-dependent oxidoreductase domain-containing protein</fullName>
    </recommendedName>
</protein>
<dbReference type="PANTHER" id="PTHR43827:SF3">
    <property type="entry name" value="NADP-DEPENDENT OXIDOREDUCTASE DOMAIN-CONTAINING PROTEIN"/>
    <property type="match status" value="1"/>
</dbReference>
<comment type="similarity">
    <text evidence="1">Belongs to the aldo/keto reductase family.</text>
</comment>
<dbReference type="InterPro" id="IPR036812">
    <property type="entry name" value="NAD(P)_OxRdtase_dom_sf"/>
</dbReference>
<reference evidence="5 6" key="1">
    <citation type="journal article" date="2015" name="Genome Biol. Evol.">
        <title>The genome of winter moth (Operophtera brumata) provides a genomic perspective on sexual dimorphism and phenology.</title>
        <authorList>
            <person name="Derks M.F."/>
            <person name="Smit S."/>
            <person name="Salis L."/>
            <person name="Schijlen E."/>
            <person name="Bossers A."/>
            <person name="Mateman C."/>
            <person name="Pijl A.S."/>
            <person name="de Ridder D."/>
            <person name="Groenen M.A."/>
            <person name="Visser M.E."/>
            <person name="Megens H.J."/>
        </authorList>
    </citation>
    <scope>NUCLEOTIDE SEQUENCE [LARGE SCALE GENOMIC DNA]</scope>
    <source>
        <strain evidence="5">WM2013NL</strain>
        <tissue evidence="5">Head and thorax</tissue>
    </source>
</reference>
<evidence type="ECO:0000256" key="2">
    <source>
        <dbReference type="ARBA" id="ARBA00022857"/>
    </source>
</evidence>
<evidence type="ECO:0000256" key="3">
    <source>
        <dbReference type="ARBA" id="ARBA00023002"/>
    </source>
</evidence>
<feature type="non-terminal residue" evidence="5">
    <location>
        <position position="218"/>
    </location>
</feature>
<dbReference type="Gene3D" id="3.20.20.100">
    <property type="entry name" value="NADP-dependent oxidoreductase domain"/>
    <property type="match status" value="2"/>
</dbReference>
<dbReference type="SUPFAM" id="SSF51430">
    <property type="entry name" value="NAD(P)-linked oxidoreductase"/>
    <property type="match status" value="1"/>
</dbReference>
<dbReference type="Proteomes" id="UP000037510">
    <property type="component" value="Unassembled WGS sequence"/>
</dbReference>
<evidence type="ECO:0000313" key="6">
    <source>
        <dbReference type="Proteomes" id="UP000037510"/>
    </source>
</evidence>
<dbReference type="PRINTS" id="PR00069">
    <property type="entry name" value="ALDKETRDTASE"/>
</dbReference>
<dbReference type="AlphaFoldDB" id="A0A0L7KNM6"/>
<keyword evidence="2" id="KW-0521">NADP</keyword>
<dbReference type="InterPro" id="IPR023210">
    <property type="entry name" value="NADP_OxRdtase_dom"/>
</dbReference>
<proteinExistence type="inferred from homology"/>
<evidence type="ECO:0000256" key="1">
    <source>
        <dbReference type="ARBA" id="ARBA00007905"/>
    </source>
</evidence>
<dbReference type="EMBL" id="JTDY01008418">
    <property type="protein sequence ID" value="KOB64579.1"/>
    <property type="molecule type" value="Genomic_DNA"/>
</dbReference>
<feature type="domain" description="NADP-dependent oxidoreductase" evidence="4">
    <location>
        <begin position="39"/>
        <end position="180"/>
    </location>
</feature>
<dbReference type="InterPro" id="IPR020471">
    <property type="entry name" value="AKR"/>
</dbReference>
<name>A0A0L7KNM6_OPEBR</name>
<evidence type="ECO:0000259" key="4">
    <source>
        <dbReference type="Pfam" id="PF00248"/>
    </source>
</evidence>